<gene>
    <name evidence="1" type="ORF">EHE19_012380</name>
</gene>
<dbReference type="AlphaFoldDB" id="A0A4U7JGC7"/>
<evidence type="ECO:0000313" key="2">
    <source>
        <dbReference type="Proteomes" id="UP000306409"/>
    </source>
</evidence>
<dbReference type="RefSeq" id="WP_137697920.1">
    <property type="nucleotide sequence ID" value="NZ_CP061336.1"/>
</dbReference>
<accession>A0A4U7JGC7</accession>
<dbReference type="EMBL" id="CP061336">
    <property type="protein sequence ID" value="QNU65712.1"/>
    <property type="molecule type" value="Genomic_DNA"/>
</dbReference>
<protein>
    <submittedName>
        <fullName evidence="1">Uncharacterized protein</fullName>
    </submittedName>
</protein>
<name>A0A4U7JGC7_9FIRM</name>
<dbReference type="OrthoDB" id="2867965at2"/>
<reference evidence="1 2" key="1">
    <citation type="submission" date="2020-09" db="EMBL/GenBank/DDBJ databases">
        <title>Characterization and genome sequencing of Ruminiclostridium sp. nov. MA18.</title>
        <authorList>
            <person name="Rettenmaier R."/>
            <person name="Kowollik M.-L."/>
            <person name="Liebl W."/>
            <person name="Zverlov V."/>
        </authorList>
    </citation>
    <scope>NUCLEOTIDE SEQUENCE [LARGE SCALE GENOMIC DNA]</scope>
    <source>
        <strain evidence="1 2">MA18</strain>
    </source>
</reference>
<proteinExistence type="predicted"/>
<dbReference type="KEGG" id="rher:EHE19_012380"/>
<organism evidence="1 2">
    <name type="scientific">Ruminiclostridium herbifermentans</name>
    <dbReference type="NCBI Taxonomy" id="2488810"/>
    <lineage>
        <taxon>Bacteria</taxon>
        <taxon>Bacillati</taxon>
        <taxon>Bacillota</taxon>
        <taxon>Clostridia</taxon>
        <taxon>Eubacteriales</taxon>
        <taxon>Oscillospiraceae</taxon>
        <taxon>Ruminiclostridium</taxon>
    </lineage>
</organism>
<keyword evidence="2" id="KW-1185">Reference proteome</keyword>
<evidence type="ECO:0000313" key="1">
    <source>
        <dbReference type="EMBL" id="QNU65712.1"/>
    </source>
</evidence>
<sequence>MYKMEVDRNKKLFTINASGFFSVQESKDFINEYKSKTKEFDPKEYTMIVNGRGLKTSTQDVAENLKNVMKLYAKDPFKKKILVQQASSVGKMQTQRLSRDIPGFESVLMVNSLEDALKNI</sequence>
<dbReference type="Proteomes" id="UP000306409">
    <property type="component" value="Chromosome"/>
</dbReference>